<evidence type="ECO:0000256" key="2">
    <source>
        <dbReference type="ARBA" id="ARBA00022840"/>
    </source>
</evidence>
<dbReference type="eggNOG" id="COG1136">
    <property type="taxonomic scope" value="Bacteria"/>
</dbReference>
<dbReference type="AlphaFoldDB" id="A0A064C9T9"/>
<evidence type="ECO:0000313" key="5">
    <source>
        <dbReference type="Proteomes" id="UP000022835"/>
    </source>
</evidence>
<keyword evidence="2 4" id="KW-0067">ATP-binding</keyword>
<dbReference type="InterPro" id="IPR003439">
    <property type="entry name" value="ABC_transporter-like_ATP-bd"/>
</dbReference>
<feature type="domain" description="ABC transporter" evidence="3">
    <location>
        <begin position="23"/>
        <end position="241"/>
    </location>
</feature>
<dbReference type="GO" id="GO:0005886">
    <property type="term" value="C:plasma membrane"/>
    <property type="evidence" value="ECO:0007669"/>
    <property type="project" value="TreeGrafter"/>
</dbReference>
<dbReference type="PROSITE" id="PS00211">
    <property type="entry name" value="ABC_TRANSPORTER_1"/>
    <property type="match status" value="1"/>
</dbReference>
<gene>
    <name evidence="4" type="ORF">Y900_027800</name>
</gene>
<evidence type="ECO:0000259" key="3">
    <source>
        <dbReference type="PROSITE" id="PS50893"/>
    </source>
</evidence>
<dbReference type="PROSITE" id="PS50893">
    <property type="entry name" value="ABC_TRANSPORTER_2"/>
    <property type="match status" value="1"/>
</dbReference>
<dbReference type="InterPro" id="IPR003593">
    <property type="entry name" value="AAA+_ATPase"/>
</dbReference>
<dbReference type="InterPro" id="IPR015854">
    <property type="entry name" value="ABC_transpr_LolD-like"/>
</dbReference>
<sequence>MNNVRNTDLPVRAESDVDEPTVVRTEHLTRCFGTGTGTVVAVRGVTVTVACHDRIALTGPSGSGKSTLLHLLAGLDEPTSGTMSWLPAEPSTARPAAGLVFQGRSLVPNLDVIENVRLPLLFAGHPEREATACAREALARLGVDALSEALPDALSGGQAQRVAIARVLASAPRLILADEPTGQLDHATAALVIDVLLRAADELSAALIVSTHDPVIARRLPTEWAMRDGRLRITTSDENQR</sequence>
<evidence type="ECO:0000313" key="4">
    <source>
        <dbReference type="EMBL" id="KDE97095.1"/>
    </source>
</evidence>
<name>A0A064C9T9_9MYCO</name>
<dbReference type="Gene3D" id="3.40.50.300">
    <property type="entry name" value="P-loop containing nucleotide triphosphate hydrolases"/>
    <property type="match status" value="1"/>
</dbReference>
<dbReference type="GO" id="GO:0016887">
    <property type="term" value="F:ATP hydrolysis activity"/>
    <property type="evidence" value="ECO:0007669"/>
    <property type="project" value="InterPro"/>
</dbReference>
<dbReference type="SUPFAM" id="SSF52540">
    <property type="entry name" value="P-loop containing nucleoside triphosphate hydrolases"/>
    <property type="match status" value="1"/>
</dbReference>
<protein>
    <submittedName>
        <fullName evidence="4">ABC transporter ATP-binding protein</fullName>
    </submittedName>
</protein>
<dbReference type="InterPro" id="IPR027417">
    <property type="entry name" value="P-loop_NTPase"/>
</dbReference>
<dbReference type="PANTHER" id="PTHR24220">
    <property type="entry name" value="IMPORT ATP-BINDING PROTEIN"/>
    <property type="match status" value="1"/>
</dbReference>
<dbReference type="EMBL" id="JALN02000002">
    <property type="protein sequence ID" value="KDE97095.1"/>
    <property type="molecule type" value="Genomic_DNA"/>
</dbReference>
<comment type="caution">
    <text evidence="4">The sequence shown here is derived from an EMBL/GenBank/DDBJ whole genome shotgun (WGS) entry which is preliminary data.</text>
</comment>
<dbReference type="PANTHER" id="PTHR24220:SF685">
    <property type="entry name" value="ABC TRANSPORTER RELATED"/>
    <property type="match status" value="1"/>
</dbReference>
<dbReference type="RefSeq" id="WP_237752739.1">
    <property type="nucleotide sequence ID" value="NZ_JALN02000002.1"/>
</dbReference>
<accession>A0A064C9T9</accession>
<dbReference type="SMART" id="SM00382">
    <property type="entry name" value="AAA"/>
    <property type="match status" value="1"/>
</dbReference>
<evidence type="ECO:0000256" key="1">
    <source>
        <dbReference type="ARBA" id="ARBA00022741"/>
    </source>
</evidence>
<dbReference type="Pfam" id="PF00005">
    <property type="entry name" value="ABC_tran"/>
    <property type="match status" value="1"/>
</dbReference>
<dbReference type="InterPro" id="IPR017871">
    <property type="entry name" value="ABC_transporter-like_CS"/>
</dbReference>
<dbReference type="STRING" id="1440774.Y900_027800"/>
<dbReference type="GO" id="GO:0022857">
    <property type="term" value="F:transmembrane transporter activity"/>
    <property type="evidence" value="ECO:0007669"/>
    <property type="project" value="TreeGrafter"/>
</dbReference>
<reference evidence="4" key="1">
    <citation type="submission" date="2014-05" db="EMBL/GenBank/DDBJ databases">
        <title>Genome sequence of Mycobacterium aromaticivorans strain JS19b1T (= DSM 45407T).</title>
        <authorList>
            <person name="Kwak Y."/>
            <person name="Park G.-S."/>
            <person name="Li Q.X."/>
            <person name="Lee S.-E."/>
            <person name="Shin J.-H."/>
        </authorList>
    </citation>
    <scope>NUCLEOTIDE SEQUENCE [LARGE SCALE GENOMIC DNA]</scope>
    <source>
        <strain evidence="4">JS19b1</strain>
    </source>
</reference>
<organism evidence="4 5">
    <name type="scientific">Mycolicibacterium aromaticivorans JS19b1 = JCM 16368</name>
    <dbReference type="NCBI Taxonomy" id="1440774"/>
    <lineage>
        <taxon>Bacteria</taxon>
        <taxon>Bacillati</taxon>
        <taxon>Actinomycetota</taxon>
        <taxon>Actinomycetes</taxon>
        <taxon>Mycobacteriales</taxon>
        <taxon>Mycobacteriaceae</taxon>
        <taxon>Mycolicibacterium</taxon>
    </lineage>
</organism>
<dbReference type="GO" id="GO:0005524">
    <property type="term" value="F:ATP binding"/>
    <property type="evidence" value="ECO:0007669"/>
    <property type="project" value="UniProtKB-KW"/>
</dbReference>
<keyword evidence="1" id="KW-0547">Nucleotide-binding</keyword>
<dbReference type="Proteomes" id="UP000022835">
    <property type="component" value="Unassembled WGS sequence"/>
</dbReference>
<proteinExistence type="predicted"/>
<keyword evidence="5" id="KW-1185">Reference proteome</keyword>